<dbReference type="EMBL" id="JBHSEF010000026">
    <property type="protein sequence ID" value="MFC4356182.1"/>
    <property type="molecule type" value="Genomic_DNA"/>
</dbReference>
<dbReference type="InterPro" id="IPR008763">
    <property type="entry name" value="Peptidase_S55"/>
</dbReference>
<dbReference type="InterPro" id="IPR009003">
    <property type="entry name" value="Peptidase_S1_PA"/>
</dbReference>
<keyword evidence="2" id="KW-0732">Signal</keyword>
<evidence type="ECO:0000256" key="1">
    <source>
        <dbReference type="ARBA" id="ARBA00022825"/>
    </source>
</evidence>
<feature type="chain" id="PRO_5046595503" evidence="2">
    <location>
        <begin position="22"/>
        <end position="301"/>
    </location>
</feature>
<proteinExistence type="predicted"/>
<evidence type="ECO:0000259" key="3">
    <source>
        <dbReference type="PROSITE" id="PS51494"/>
    </source>
</evidence>
<feature type="domain" description="Peptidase S55" evidence="3">
    <location>
        <begin position="81"/>
        <end position="301"/>
    </location>
</feature>
<dbReference type="Pfam" id="PF05580">
    <property type="entry name" value="Peptidase_S55"/>
    <property type="match status" value="1"/>
</dbReference>
<evidence type="ECO:0000313" key="5">
    <source>
        <dbReference type="Proteomes" id="UP001595733"/>
    </source>
</evidence>
<dbReference type="RefSeq" id="WP_378142728.1">
    <property type="nucleotide sequence ID" value="NZ_JBHSEF010000026.1"/>
</dbReference>
<keyword evidence="5" id="KW-1185">Reference proteome</keyword>
<accession>A0ABV8UXW6</accession>
<name>A0ABV8UXW6_9BACL</name>
<comment type="caution">
    <text evidence="4">The sequence shown here is derived from an EMBL/GenBank/DDBJ whole genome shotgun (WGS) entry which is preliminary data.</text>
</comment>
<dbReference type="SUPFAM" id="SSF50494">
    <property type="entry name" value="Trypsin-like serine proteases"/>
    <property type="match status" value="1"/>
</dbReference>
<protein>
    <submittedName>
        <fullName evidence="4">SpoIVB peptidase S55 domain-containing protein</fullName>
    </submittedName>
</protein>
<dbReference type="Proteomes" id="UP001595733">
    <property type="component" value="Unassembled WGS sequence"/>
</dbReference>
<evidence type="ECO:0000313" key="4">
    <source>
        <dbReference type="EMBL" id="MFC4356182.1"/>
    </source>
</evidence>
<feature type="signal peptide" evidence="2">
    <location>
        <begin position="1"/>
        <end position="21"/>
    </location>
</feature>
<reference evidence="5" key="1">
    <citation type="journal article" date="2019" name="Int. J. Syst. Evol. Microbiol.">
        <title>The Global Catalogue of Microorganisms (GCM) 10K type strain sequencing project: providing services to taxonomists for standard genome sequencing and annotation.</title>
        <authorList>
            <consortium name="The Broad Institute Genomics Platform"/>
            <consortium name="The Broad Institute Genome Sequencing Center for Infectious Disease"/>
            <person name="Wu L."/>
            <person name="Ma J."/>
        </authorList>
    </citation>
    <scope>NUCLEOTIDE SEQUENCE [LARGE SCALE GENOMIC DNA]</scope>
    <source>
        <strain evidence="5">CCUG 50353</strain>
    </source>
</reference>
<organism evidence="4 5">
    <name type="scientific">Chryseomicrobium palamuruense</name>
    <dbReference type="NCBI Taxonomy" id="682973"/>
    <lineage>
        <taxon>Bacteria</taxon>
        <taxon>Bacillati</taxon>
        <taxon>Bacillota</taxon>
        <taxon>Bacilli</taxon>
        <taxon>Bacillales</taxon>
        <taxon>Caryophanaceae</taxon>
        <taxon>Chryseomicrobium</taxon>
    </lineage>
</organism>
<gene>
    <name evidence="4" type="ORF">ACFO0S_14060</name>
</gene>
<keyword evidence="1" id="KW-0720">Serine protease</keyword>
<keyword evidence="1" id="KW-0645">Protease</keyword>
<evidence type="ECO:0000256" key="2">
    <source>
        <dbReference type="SAM" id="SignalP"/>
    </source>
</evidence>
<keyword evidence="1" id="KW-0378">Hydrolase</keyword>
<dbReference type="PROSITE" id="PS51494">
    <property type="entry name" value="SPOIVB"/>
    <property type="match status" value="1"/>
</dbReference>
<sequence>MKRVGLVVFSILLGSSLPVYADVIPLGHTMEIDLPIGHIILTGEVSACGQQLHTADQLNEYVSIQDLLHETNSNPSIEVNVSRKGKQYTLTCTKKEIEKIVQVSVDRVTATGTMSFVDSETGTYYALGHPIIEKASGWIPDGQNGKIRYAAVERVVRSEAKRPGYKLTTPVLPIREAKVSTNGTLGIQGTERELSKWPYEREELPHQQPATGKALVRTVIEGTEPQDYVIHIDRITEQDIFLTVTDERLLKKAGGIIQGMSGSPILQDGNVVGVLTHMSVENTAKGAALSVDYILNGSKPH</sequence>